<dbReference type="RefSeq" id="WP_147297750.1">
    <property type="nucleotide sequence ID" value="NZ_QRDX01000004.1"/>
</dbReference>
<accession>A0A3D9HFM4</accession>
<gene>
    <name evidence="1" type="ORF">DFQ02_104128</name>
</gene>
<comment type="caution">
    <text evidence="1">The sequence shown here is derived from an EMBL/GenBank/DDBJ whole genome shotgun (WGS) entry which is preliminary data.</text>
</comment>
<dbReference type="EMBL" id="QRDX01000004">
    <property type="protein sequence ID" value="RED48283.1"/>
    <property type="molecule type" value="Genomic_DNA"/>
</dbReference>
<keyword evidence="2" id="KW-1185">Reference proteome</keyword>
<dbReference type="Proteomes" id="UP000256629">
    <property type="component" value="Unassembled WGS sequence"/>
</dbReference>
<dbReference type="OrthoDB" id="1488805at2"/>
<dbReference type="AlphaFoldDB" id="A0A3D9HFM4"/>
<protein>
    <submittedName>
        <fullName evidence="1">Uncharacterized protein</fullName>
    </submittedName>
</protein>
<proteinExistence type="predicted"/>
<organism evidence="1 2">
    <name type="scientific">Seonamhaeicola aphaedonensis</name>
    <dbReference type="NCBI Taxonomy" id="1461338"/>
    <lineage>
        <taxon>Bacteria</taxon>
        <taxon>Pseudomonadati</taxon>
        <taxon>Bacteroidota</taxon>
        <taxon>Flavobacteriia</taxon>
        <taxon>Flavobacteriales</taxon>
        <taxon>Flavobacteriaceae</taxon>
    </lineage>
</organism>
<name>A0A3D9HFM4_9FLAO</name>
<evidence type="ECO:0000313" key="1">
    <source>
        <dbReference type="EMBL" id="RED48283.1"/>
    </source>
</evidence>
<evidence type="ECO:0000313" key="2">
    <source>
        <dbReference type="Proteomes" id="UP000256629"/>
    </source>
</evidence>
<sequence length="289" mass="33755">MVTFRKYWVIQNILLLLLVVFQGLIISDVFSQPYVDPIQMRYTYALKNRNAEATPFNHLWTGSDIPVEIKKNTYLLFSPYYELWQIESDSNNEIGVNLESLALAAGIIFPLKNPKWSLTMLPILRWNGEYLFQSNSLQFGSVAFATYTLKQKQKFRLGIYTNKEFFGLFVVPLIGIDWKIDEKNYLFGILPGRLSYEYQYNGKTYIGATFRSITNSYRLINSEFIRLDDNQISVYIDYYISKTICISFEPGYGIFRQMRKGVNNKDYFSSINWGDGPIIKLSASYRIRL</sequence>
<reference evidence="1 2" key="1">
    <citation type="submission" date="2018-07" db="EMBL/GenBank/DDBJ databases">
        <title>Genomic Encyclopedia of Type Strains, Phase III (KMG-III): the genomes of soil and plant-associated and newly described type strains.</title>
        <authorList>
            <person name="Whitman W."/>
        </authorList>
    </citation>
    <scope>NUCLEOTIDE SEQUENCE [LARGE SCALE GENOMIC DNA]</scope>
    <source>
        <strain evidence="1 2">CECT 8487</strain>
    </source>
</reference>